<evidence type="ECO:0000256" key="2">
    <source>
        <dbReference type="SAM" id="Phobius"/>
    </source>
</evidence>
<dbReference type="EMBL" id="QTTT01000001">
    <property type="protein sequence ID" value="REE95684.1"/>
    <property type="molecule type" value="Genomic_DNA"/>
</dbReference>
<feature type="transmembrane region" description="Helical" evidence="2">
    <location>
        <begin position="99"/>
        <end position="119"/>
    </location>
</feature>
<feature type="compositionally biased region" description="Pro residues" evidence="1">
    <location>
        <begin position="266"/>
        <end position="277"/>
    </location>
</feature>
<dbReference type="AlphaFoldDB" id="A0A3D9SSZ1"/>
<reference evidence="3 4" key="1">
    <citation type="submission" date="2018-08" db="EMBL/GenBank/DDBJ databases">
        <title>Sequencing the genomes of 1000 actinobacteria strains.</title>
        <authorList>
            <person name="Klenk H.-P."/>
        </authorList>
    </citation>
    <scope>NUCLEOTIDE SEQUENCE [LARGE SCALE GENOMIC DNA]</scope>
    <source>
        <strain evidence="3 4">DSM 43927</strain>
    </source>
</reference>
<dbReference type="OrthoDB" id="3483294at2"/>
<comment type="caution">
    <text evidence="3">The sequence shown here is derived from an EMBL/GenBank/DDBJ whole genome shotgun (WGS) entry which is preliminary data.</text>
</comment>
<keyword evidence="4" id="KW-1185">Reference proteome</keyword>
<sequence>MTTRRVVAMILSAVGTVAVLALLFGNQWFNRWVADGDRGSDPGVVGELLRALRFPAWRIAAGEPASVQVAADFALLVLIAASALLILAGTRSLPADRGFTALVLGWWATFVSAGLAGLVHGGLLSTTDHVVHPPGGSVAVAVMANGAMFGLLYGWLPGLAVFLAFHLTRPRHGMAPMPAHAHADPGTLPADHPAARPYVLAGQQQPPPPGGTGWAPPPPSPGAHPTGGFPFPPTPPAGYAPPVVHRPPAPPAPPALPTGIAAAQPIQPPPAPSPSPSPDDETPPAPTDEGTPSAPAETAGESSVPVPVDEGTPSASASADEEGVPEGGPVGDGDPAGGEGEGERPLAPPV</sequence>
<evidence type="ECO:0000256" key="1">
    <source>
        <dbReference type="SAM" id="MobiDB-lite"/>
    </source>
</evidence>
<proteinExistence type="predicted"/>
<name>A0A3D9SSZ1_9ACTN</name>
<feature type="transmembrane region" description="Helical" evidence="2">
    <location>
        <begin position="139"/>
        <end position="165"/>
    </location>
</feature>
<keyword evidence="2" id="KW-0812">Transmembrane</keyword>
<dbReference type="RefSeq" id="WP_116021441.1">
    <property type="nucleotide sequence ID" value="NZ_QTTT01000001.1"/>
</dbReference>
<feature type="transmembrane region" description="Helical" evidence="2">
    <location>
        <begin position="65"/>
        <end position="87"/>
    </location>
</feature>
<protein>
    <submittedName>
        <fullName evidence="3">Uncharacterized protein</fullName>
    </submittedName>
</protein>
<feature type="transmembrane region" description="Helical" evidence="2">
    <location>
        <begin position="7"/>
        <end position="29"/>
    </location>
</feature>
<dbReference type="Proteomes" id="UP000256661">
    <property type="component" value="Unassembled WGS sequence"/>
</dbReference>
<keyword evidence="2" id="KW-0472">Membrane</keyword>
<organism evidence="3 4">
    <name type="scientific">Thermomonospora umbrina</name>
    <dbReference type="NCBI Taxonomy" id="111806"/>
    <lineage>
        <taxon>Bacteria</taxon>
        <taxon>Bacillati</taxon>
        <taxon>Actinomycetota</taxon>
        <taxon>Actinomycetes</taxon>
        <taxon>Streptosporangiales</taxon>
        <taxon>Thermomonosporaceae</taxon>
        <taxon>Thermomonospora</taxon>
    </lineage>
</organism>
<feature type="region of interest" description="Disordered" evidence="1">
    <location>
        <begin position="199"/>
        <end position="350"/>
    </location>
</feature>
<gene>
    <name evidence="3" type="ORF">DFJ69_1093</name>
</gene>
<feature type="compositionally biased region" description="Pro residues" evidence="1">
    <location>
        <begin position="205"/>
        <end position="222"/>
    </location>
</feature>
<feature type="compositionally biased region" description="Gly residues" evidence="1">
    <location>
        <begin position="325"/>
        <end position="339"/>
    </location>
</feature>
<evidence type="ECO:0000313" key="3">
    <source>
        <dbReference type="EMBL" id="REE95684.1"/>
    </source>
</evidence>
<keyword evidence="2" id="KW-1133">Transmembrane helix</keyword>
<feature type="compositionally biased region" description="Pro residues" evidence="1">
    <location>
        <begin position="230"/>
        <end position="256"/>
    </location>
</feature>
<accession>A0A3D9SSZ1</accession>
<evidence type="ECO:0000313" key="4">
    <source>
        <dbReference type="Proteomes" id="UP000256661"/>
    </source>
</evidence>